<name>A0ABQ9REA2_9PEZI</name>
<evidence type="ECO:0000256" key="1">
    <source>
        <dbReference type="SAM" id="MobiDB-lite"/>
    </source>
</evidence>
<dbReference type="EMBL" id="MLFU01000014">
    <property type="protein sequence ID" value="KAK1502095.1"/>
    <property type="molecule type" value="Genomic_DNA"/>
</dbReference>
<evidence type="ECO:0000313" key="3">
    <source>
        <dbReference type="Proteomes" id="UP001227543"/>
    </source>
</evidence>
<organism evidence="2 3">
    <name type="scientific">Colletotrichum tamarilloi</name>
    <dbReference type="NCBI Taxonomy" id="1209934"/>
    <lineage>
        <taxon>Eukaryota</taxon>
        <taxon>Fungi</taxon>
        <taxon>Dikarya</taxon>
        <taxon>Ascomycota</taxon>
        <taxon>Pezizomycotina</taxon>
        <taxon>Sordariomycetes</taxon>
        <taxon>Hypocreomycetidae</taxon>
        <taxon>Glomerellales</taxon>
        <taxon>Glomerellaceae</taxon>
        <taxon>Colletotrichum</taxon>
        <taxon>Colletotrichum acutatum species complex</taxon>
    </lineage>
</organism>
<proteinExistence type="predicted"/>
<dbReference type="GeneID" id="85405801"/>
<feature type="region of interest" description="Disordered" evidence="1">
    <location>
        <begin position="1"/>
        <end position="52"/>
    </location>
</feature>
<gene>
    <name evidence="2" type="ORF">CTAM01_05533</name>
</gene>
<dbReference type="RefSeq" id="XP_060383777.1">
    <property type="nucleotide sequence ID" value="XM_060521563.1"/>
</dbReference>
<reference evidence="2 3" key="1">
    <citation type="submission" date="2016-10" db="EMBL/GenBank/DDBJ databases">
        <title>The genome sequence of Colletotrichum fioriniae PJ7.</title>
        <authorList>
            <person name="Baroncelli R."/>
        </authorList>
    </citation>
    <scope>NUCLEOTIDE SEQUENCE [LARGE SCALE GENOMIC DNA]</scope>
    <source>
        <strain evidence="2 3">Tom-12</strain>
    </source>
</reference>
<accession>A0ABQ9REA2</accession>
<feature type="compositionally biased region" description="Polar residues" evidence="1">
    <location>
        <begin position="33"/>
        <end position="50"/>
    </location>
</feature>
<sequence length="140" mass="15665">MLTSTGTILSHPIQQHPRPNSRPVDSPAHERITLSSSSRNPSEPILSTSLPRAPRHLDQRYNCFKARSPLSDLTSSCPGAADTCIWQFFVNFTSTSSPARARPPALPLPHDTEDIRTSLLILRALVFHKQEIHQQHKLTE</sequence>
<evidence type="ECO:0000313" key="2">
    <source>
        <dbReference type="EMBL" id="KAK1502095.1"/>
    </source>
</evidence>
<comment type="caution">
    <text evidence="2">The sequence shown here is derived from an EMBL/GenBank/DDBJ whole genome shotgun (WGS) entry which is preliminary data.</text>
</comment>
<keyword evidence="3" id="KW-1185">Reference proteome</keyword>
<dbReference type="Proteomes" id="UP001227543">
    <property type="component" value="Unassembled WGS sequence"/>
</dbReference>
<protein>
    <submittedName>
        <fullName evidence="2">Uncharacterized protein</fullName>
    </submittedName>
</protein>